<dbReference type="GO" id="GO:0098552">
    <property type="term" value="C:side of membrane"/>
    <property type="evidence" value="ECO:0007669"/>
    <property type="project" value="UniProtKB-KW"/>
</dbReference>
<dbReference type="InterPro" id="IPR045860">
    <property type="entry name" value="Snake_toxin-like_sf"/>
</dbReference>
<proteinExistence type="predicted"/>
<evidence type="ECO:0000313" key="4">
    <source>
        <dbReference type="Proteomes" id="UP000308267"/>
    </source>
</evidence>
<protein>
    <recommendedName>
        <fullName evidence="2">Snake toxin/toxin-like domain-containing protein</fullName>
    </recommendedName>
</protein>
<keyword evidence="4" id="KW-1185">Reference proteome</keyword>
<name>A0A4S2LDN6_OPIFE</name>
<sequence length="126" mass="14291">MVRTMKMQHLLSGLLVFVLSACFKQAFGLQCYVCNPCEEPVNVTSLKVEQNCQWCVKQTIWFHAGPEVHQRMCSKDCPTIPAGISNARFEKYCCQKDLCNASIRRAKTSKLSVIQATVVAFLMYTF</sequence>
<evidence type="ECO:0000313" key="3">
    <source>
        <dbReference type="EMBL" id="TGZ61430.1"/>
    </source>
</evidence>
<feature type="domain" description="Snake toxin/toxin-like" evidence="2">
    <location>
        <begin position="29"/>
        <end position="100"/>
    </location>
</feature>
<feature type="chain" id="PRO_5020698630" description="Snake toxin/toxin-like domain-containing protein" evidence="1">
    <location>
        <begin position="29"/>
        <end position="126"/>
    </location>
</feature>
<dbReference type="Proteomes" id="UP000308267">
    <property type="component" value="Unassembled WGS sequence"/>
</dbReference>
<dbReference type="PROSITE" id="PS51257">
    <property type="entry name" value="PROKAR_LIPOPROTEIN"/>
    <property type="match status" value="1"/>
</dbReference>
<organism evidence="3 4">
    <name type="scientific">Opisthorchis felineus</name>
    <dbReference type="NCBI Taxonomy" id="147828"/>
    <lineage>
        <taxon>Eukaryota</taxon>
        <taxon>Metazoa</taxon>
        <taxon>Spiralia</taxon>
        <taxon>Lophotrochozoa</taxon>
        <taxon>Platyhelminthes</taxon>
        <taxon>Trematoda</taxon>
        <taxon>Digenea</taxon>
        <taxon>Opisthorchiida</taxon>
        <taxon>Opisthorchiata</taxon>
        <taxon>Opisthorchiidae</taxon>
        <taxon>Opisthorchis</taxon>
    </lineage>
</organism>
<evidence type="ECO:0000256" key="1">
    <source>
        <dbReference type="SAM" id="SignalP"/>
    </source>
</evidence>
<dbReference type="AlphaFoldDB" id="A0A4S2LDN6"/>
<dbReference type="EMBL" id="SJOL01007965">
    <property type="protein sequence ID" value="TGZ61430.1"/>
    <property type="molecule type" value="Genomic_DNA"/>
</dbReference>
<accession>A0A4S2LDN6</accession>
<keyword evidence="1" id="KW-0732">Signal</keyword>
<reference evidence="3 4" key="1">
    <citation type="journal article" date="2019" name="BMC Genomics">
        <title>New insights from Opisthorchis felineus genome: update on genomics of the epidemiologically important liver flukes.</title>
        <authorList>
            <person name="Ershov N.I."/>
            <person name="Mordvinov V.A."/>
            <person name="Prokhortchouk E.B."/>
            <person name="Pakharukova M.Y."/>
            <person name="Gunbin K.V."/>
            <person name="Ustyantsev K."/>
            <person name="Genaev M.A."/>
            <person name="Blinov A.G."/>
            <person name="Mazur A."/>
            <person name="Boulygina E."/>
            <person name="Tsygankova S."/>
            <person name="Khrameeva E."/>
            <person name="Chekanov N."/>
            <person name="Fan G."/>
            <person name="Xiao A."/>
            <person name="Zhang H."/>
            <person name="Xu X."/>
            <person name="Yang H."/>
            <person name="Solovyev V."/>
            <person name="Lee S.M."/>
            <person name="Liu X."/>
            <person name="Afonnikov D.A."/>
            <person name="Skryabin K.G."/>
        </authorList>
    </citation>
    <scope>NUCLEOTIDE SEQUENCE [LARGE SCALE GENOMIC DNA]</scope>
    <source>
        <strain evidence="3">AK-0245</strain>
        <tissue evidence="3">Whole organism</tissue>
    </source>
</reference>
<evidence type="ECO:0000259" key="2">
    <source>
        <dbReference type="Pfam" id="PF00087"/>
    </source>
</evidence>
<dbReference type="Pfam" id="PF00087">
    <property type="entry name" value="Toxin_TOLIP"/>
    <property type="match status" value="1"/>
</dbReference>
<dbReference type="OrthoDB" id="6250591at2759"/>
<comment type="caution">
    <text evidence="3">The sequence shown here is derived from an EMBL/GenBank/DDBJ whole genome shotgun (WGS) entry which is preliminary data.</text>
</comment>
<dbReference type="Gene3D" id="2.10.60.10">
    <property type="entry name" value="CD59"/>
    <property type="match status" value="1"/>
</dbReference>
<dbReference type="SUPFAM" id="SSF57302">
    <property type="entry name" value="Snake toxin-like"/>
    <property type="match status" value="1"/>
</dbReference>
<dbReference type="InterPro" id="IPR035076">
    <property type="entry name" value="Toxin/TOLIP"/>
</dbReference>
<dbReference type="CDD" id="cd00117">
    <property type="entry name" value="TFP"/>
    <property type="match status" value="1"/>
</dbReference>
<feature type="signal peptide" evidence="1">
    <location>
        <begin position="1"/>
        <end position="28"/>
    </location>
</feature>
<gene>
    <name evidence="3" type="ORF">CRM22_007984</name>
</gene>